<evidence type="ECO:0000256" key="3">
    <source>
        <dbReference type="ARBA" id="ARBA00023163"/>
    </source>
</evidence>
<dbReference type="RefSeq" id="WP_154430217.1">
    <property type="nucleotide sequence ID" value="NZ_VUNI01000015.1"/>
</dbReference>
<keyword evidence="2" id="KW-0238">DNA-binding</keyword>
<dbReference type="PANTHER" id="PTHR43280:SF2">
    <property type="entry name" value="HTH-TYPE TRANSCRIPTIONAL REGULATOR EXSA"/>
    <property type="match status" value="1"/>
</dbReference>
<dbReference type="Pfam" id="PF12833">
    <property type="entry name" value="HTH_18"/>
    <property type="match status" value="1"/>
</dbReference>
<dbReference type="AlphaFoldDB" id="A0A6L5YRZ2"/>
<reference evidence="5 6" key="1">
    <citation type="submission" date="2019-08" db="EMBL/GenBank/DDBJ databases">
        <title>In-depth cultivation of the pig gut microbiome towards novel bacterial diversity and tailored functional studies.</title>
        <authorList>
            <person name="Wylensek D."/>
            <person name="Hitch T.C.A."/>
            <person name="Clavel T."/>
        </authorList>
    </citation>
    <scope>NUCLEOTIDE SEQUENCE [LARGE SCALE GENOMIC DNA]</scope>
    <source>
        <strain evidence="5 6">MUC/MUC-530-WT-4D</strain>
    </source>
</reference>
<keyword evidence="1" id="KW-0805">Transcription regulation</keyword>
<dbReference type="EMBL" id="VUNI01000015">
    <property type="protein sequence ID" value="MST75254.1"/>
    <property type="molecule type" value="Genomic_DNA"/>
</dbReference>
<dbReference type="InterPro" id="IPR009057">
    <property type="entry name" value="Homeodomain-like_sf"/>
</dbReference>
<dbReference type="PROSITE" id="PS01124">
    <property type="entry name" value="HTH_ARAC_FAMILY_2"/>
    <property type="match status" value="1"/>
</dbReference>
<dbReference type="SUPFAM" id="SSF46689">
    <property type="entry name" value="Homeodomain-like"/>
    <property type="match status" value="1"/>
</dbReference>
<comment type="caution">
    <text evidence="5">The sequence shown here is derived from an EMBL/GenBank/DDBJ whole genome shotgun (WGS) entry which is preliminary data.</text>
</comment>
<evidence type="ECO:0000256" key="1">
    <source>
        <dbReference type="ARBA" id="ARBA00023015"/>
    </source>
</evidence>
<dbReference type="PRINTS" id="PR00032">
    <property type="entry name" value="HTHARAC"/>
</dbReference>
<dbReference type="Gene3D" id="1.10.10.60">
    <property type="entry name" value="Homeodomain-like"/>
    <property type="match status" value="1"/>
</dbReference>
<protein>
    <submittedName>
        <fullName evidence="5">Helix-turn-helix domain-containing protein</fullName>
    </submittedName>
</protein>
<dbReference type="SMART" id="SM00342">
    <property type="entry name" value="HTH_ARAC"/>
    <property type="match status" value="1"/>
</dbReference>
<evidence type="ECO:0000313" key="5">
    <source>
        <dbReference type="EMBL" id="MST75254.1"/>
    </source>
</evidence>
<dbReference type="GO" id="GO:0043565">
    <property type="term" value="F:sequence-specific DNA binding"/>
    <property type="evidence" value="ECO:0007669"/>
    <property type="project" value="InterPro"/>
</dbReference>
<sequence length="77" mass="9514">MRKRTKEIIEYLQKHVDYLNDYRVRVSARLLLESELDIGEIAMQSGFNNISYYNKRFRQYMHQTPSEYRRKLHKNTE</sequence>
<proteinExistence type="predicted"/>
<dbReference type="InterPro" id="IPR020449">
    <property type="entry name" value="Tscrpt_reg_AraC-type_HTH"/>
</dbReference>
<feature type="domain" description="HTH araC/xylS-type" evidence="4">
    <location>
        <begin position="17"/>
        <end position="71"/>
    </location>
</feature>
<name>A0A6L5YRZ2_9FIRM</name>
<evidence type="ECO:0000259" key="4">
    <source>
        <dbReference type="PROSITE" id="PS01124"/>
    </source>
</evidence>
<dbReference type="Proteomes" id="UP000474024">
    <property type="component" value="Unassembled WGS sequence"/>
</dbReference>
<dbReference type="InterPro" id="IPR018060">
    <property type="entry name" value="HTH_AraC"/>
</dbReference>
<gene>
    <name evidence="5" type="ORF">FYJ75_09490</name>
</gene>
<keyword evidence="3" id="KW-0804">Transcription</keyword>
<evidence type="ECO:0000256" key="2">
    <source>
        <dbReference type="ARBA" id="ARBA00023125"/>
    </source>
</evidence>
<dbReference type="PANTHER" id="PTHR43280">
    <property type="entry name" value="ARAC-FAMILY TRANSCRIPTIONAL REGULATOR"/>
    <property type="match status" value="1"/>
</dbReference>
<organism evidence="5 6">
    <name type="scientific">Roseburia porci</name>
    <dbReference type="NCBI Taxonomy" id="2605790"/>
    <lineage>
        <taxon>Bacteria</taxon>
        <taxon>Bacillati</taxon>
        <taxon>Bacillota</taxon>
        <taxon>Clostridia</taxon>
        <taxon>Lachnospirales</taxon>
        <taxon>Lachnospiraceae</taxon>
        <taxon>Roseburia</taxon>
    </lineage>
</organism>
<keyword evidence="6" id="KW-1185">Reference proteome</keyword>
<evidence type="ECO:0000313" key="6">
    <source>
        <dbReference type="Proteomes" id="UP000474024"/>
    </source>
</evidence>
<accession>A0A6L5YRZ2</accession>
<dbReference type="GO" id="GO:0003700">
    <property type="term" value="F:DNA-binding transcription factor activity"/>
    <property type="evidence" value="ECO:0007669"/>
    <property type="project" value="InterPro"/>
</dbReference>